<protein>
    <submittedName>
        <fullName evidence="1">Stage V sporulation protein AE</fullName>
    </submittedName>
</protein>
<name>A0A1I2L7B8_9BACL</name>
<proteinExistence type="predicted"/>
<dbReference type="AlphaFoldDB" id="A0A1I2L7B8"/>
<evidence type="ECO:0000313" key="1">
    <source>
        <dbReference type="EMBL" id="SFF74448.1"/>
    </source>
</evidence>
<evidence type="ECO:0000313" key="2">
    <source>
        <dbReference type="Proteomes" id="UP000198661"/>
    </source>
</evidence>
<gene>
    <name evidence="1" type="ORF">SAMN04488025_10472</name>
</gene>
<dbReference type="InterPro" id="IPR025914">
    <property type="entry name" value="SpoVAE"/>
</dbReference>
<dbReference type="Proteomes" id="UP000198661">
    <property type="component" value="Unassembled WGS sequence"/>
</dbReference>
<dbReference type="EMBL" id="FOOK01000004">
    <property type="protein sequence ID" value="SFF74448.1"/>
    <property type="molecule type" value="Genomic_DNA"/>
</dbReference>
<dbReference type="OrthoDB" id="1679631at2"/>
<keyword evidence="2" id="KW-1185">Reference proteome</keyword>
<organism evidence="1 2">
    <name type="scientific">Planifilum fulgidum</name>
    <dbReference type="NCBI Taxonomy" id="201973"/>
    <lineage>
        <taxon>Bacteria</taxon>
        <taxon>Bacillati</taxon>
        <taxon>Bacillota</taxon>
        <taxon>Bacilli</taxon>
        <taxon>Bacillales</taxon>
        <taxon>Thermoactinomycetaceae</taxon>
        <taxon>Planifilum</taxon>
    </lineage>
</organism>
<dbReference type="RefSeq" id="WP_092035889.1">
    <property type="nucleotide sequence ID" value="NZ_FOOK01000004.1"/>
</dbReference>
<reference evidence="1 2" key="1">
    <citation type="submission" date="2016-10" db="EMBL/GenBank/DDBJ databases">
        <authorList>
            <person name="de Groot N.N."/>
        </authorList>
    </citation>
    <scope>NUCLEOTIDE SEQUENCE [LARGE SCALE GENOMIC DNA]</scope>
    <source>
        <strain evidence="1 2">DSM 44945</strain>
    </source>
</reference>
<dbReference type="Pfam" id="PF14097">
    <property type="entry name" value="SpoVAE"/>
    <property type="match status" value="1"/>
</dbReference>
<sequence>MKRKVILITDGDRVAREAVEEVARQVGGRAISASAGNPTPLTGEQLVELILQAKHDPVLVMFDDCGSGGTGRGERAMEYVANHPDVEVLGAVAVASNQRRGERVPVDILLDREGNQVVHGVDKNGLEVKGEPPVIWGDTVEALNRISVPIIVGIGDVGKMDRFDDVKRGAPVTRKAVELILTFSEKNRK</sequence>
<accession>A0A1I2L7B8</accession>
<dbReference type="STRING" id="201973.SAMN04488025_10472"/>